<sequence length="233" mass="25937">MSPALYFRIPLLCNISRSTKDLHHPFENEEEAHLEGENGVGENGVGENEHHEGGKMVNAHNRLQELLNFFNHIHVDKINYKHGKCNILGTTLTPDHLCNVIAPFQHNSTNTAAAVLAFSILYLTSEDSIDRESAASIEVSQGLLADPQIKECVSYINGLRETKSQNDPRNALERTSVIYKNTIIDTDNAGNIPNNGEELRSVHSDHSKSTISIQLLADLVSEEDKNILNFSRE</sequence>
<proteinExistence type="predicted"/>
<evidence type="ECO:0000313" key="3">
    <source>
        <dbReference type="Proteomes" id="UP001148838"/>
    </source>
</evidence>
<dbReference type="EMBL" id="JAJSOF020000031">
    <property type="protein sequence ID" value="KAJ4430935.1"/>
    <property type="molecule type" value="Genomic_DNA"/>
</dbReference>
<comment type="caution">
    <text evidence="2">The sequence shown here is derived from an EMBL/GenBank/DDBJ whole genome shotgun (WGS) entry which is preliminary data.</text>
</comment>
<organism evidence="2 3">
    <name type="scientific">Periplaneta americana</name>
    <name type="common">American cockroach</name>
    <name type="synonym">Blatta americana</name>
    <dbReference type="NCBI Taxonomy" id="6978"/>
    <lineage>
        <taxon>Eukaryota</taxon>
        <taxon>Metazoa</taxon>
        <taxon>Ecdysozoa</taxon>
        <taxon>Arthropoda</taxon>
        <taxon>Hexapoda</taxon>
        <taxon>Insecta</taxon>
        <taxon>Pterygota</taxon>
        <taxon>Neoptera</taxon>
        <taxon>Polyneoptera</taxon>
        <taxon>Dictyoptera</taxon>
        <taxon>Blattodea</taxon>
        <taxon>Blattoidea</taxon>
        <taxon>Blattidae</taxon>
        <taxon>Blattinae</taxon>
        <taxon>Periplaneta</taxon>
    </lineage>
</organism>
<reference evidence="2 3" key="1">
    <citation type="journal article" date="2022" name="Allergy">
        <title>Genome assembly and annotation of Periplaneta americana reveal a comprehensive cockroach allergen profile.</title>
        <authorList>
            <person name="Wang L."/>
            <person name="Xiong Q."/>
            <person name="Saelim N."/>
            <person name="Wang L."/>
            <person name="Nong W."/>
            <person name="Wan A.T."/>
            <person name="Shi M."/>
            <person name="Liu X."/>
            <person name="Cao Q."/>
            <person name="Hui J.H.L."/>
            <person name="Sookrung N."/>
            <person name="Leung T.F."/>
            <person name="Tungtrongchitr A."/>
            <person name="Tsui S.K.W."/>
        </authorList>
    </citation>
    <scope>NUCLEOTIDE SEQUENCE [LARGE SCALE GENOMIC DNA]</scope>
    <source>
        <strain evidence="2">PWHHKU_190912</strain>
    </source>
</reference>
<evidence type="ECO:0000256" key="1">
    <source>
        <dbReference type="SAM" id="MobiDB-lite"/>
    </source>
</evidence>
<accession>A0ABQ8SB13</accession>
<name>A0ABQ8SB13_PERAM</name>
<dbReference type="Proteomes" id="UP001148838">
    <property type="component" value="Unassembled WGS sequence"/>
</dbReference>
<keyword evidence="3" id="KW-1185">Reference proteome</keyword>
<gene>
    <name evidence="2" type="ORF">ANN_19528</name>
</gene>
<evidence type="ECO:0000313" key="2">
    <source>
        <dbReference type="EMBL" id="KAJ4430935.1"/>
    </source>
</evidence>
<protein>
    <submittedName>
        <fullName evidence="2">Uncharacterized protein</fullName>
    </submittedName>
</protein>
<feature type="region of interest" description="Disordered" evidence="1">
    <location>
        <begin position="28"/>
        <end position="53"/>
    </location>
</feature>